<reference evidence="2" key="1">
    <citation type="journal article" date="2023" name="bioRxiv">
        <title>Improved chromosome-level genome assembly for marigold (Tagetes erecta).</title>
        <authorList>
            <person name="Jiang F."/>
            <person name="Yuan L."/>
            <person name="Wang S."/>
            <person name="Wang H."/>
            <person name="Xu D."/>
            <person name="Wang A."/>
            <person name="Fan W."/>
        </authorList>
    </citation>
    <scope>NUCLEOTIDE SEQUENCE</scope>
    <source>
        <strain evidence="2">WSJ</strain>
        <tissue evidence="2">Leaf</tissue>
    </source>
</reference>
<sequence length="171" mass="19568">MSEHNESIKERSLEARSNRRIKRASRKDHYELYGAPNHREKSNVQGHEEIPKKDKFSSFGVSKSVSSNTSSRSGKSQPPIDKIEIPISEKLATMTASVLEVVLPKDYVTNENFMTFANTVKPSLQQFMEKVKANYSTSENQKTQELKILIEGHEKLTPEFIAQEKSIRRNE</sequence>
<keyword evidence="3" id="KW-1185">Reference proteome</keyword>
<evidence type="ECO:0000313" key="2">
    <source>
        <dbReference type="EMBL" id="KAK1415210.1"/>
    </source>
</evidence>
<evidence type="ECO:0000313" key="3">
    <source>
        <dbReference type="Proteomes" id="UP001229421"/>
    </source>
</evidence>
<dbReference type="EMBL" id="JAUHHV010000008">
    <property type="protein sequence ID" value="KAK1415210.1"/>
    <property type="molecule type" value="Genomic_DNA"/>
</dbReference>
<feature type="compositionally biased region" description="Basic and acidic residues" evidence="1">
    <location>
        <begin position="1"/>
        <end position="17"/>
    </location>
</feature>
<proteinExistence type="predicted"/>
<comment type="caution">
    <text evidence="2">The sequence shown here is derived from an EMBL/GenBank/DDBJ whole genome shotgun (WGS) entry which is preliminary data.</text>
</comment>
<name>A0AAD8K8W9_TARER</name>
<gene>
    <name evidence="2" type="ORF">QVD17_30983</name>
</gene>
<accession>A0AAD8K8W9</accession>
<feature type="compositionally biased region" description="Low complexity" evidence="1">
    <location>
        <begin position="57"/>
        <end position="76"/>
    </location>
</feature>
<feature type="compositionally biased region" description="Basic and acidic residues" evidence="1">
    <location>
        <begin position="27"/>
        <end position="56"/>
    </location>
</feature>
<organism evidence="2 3">
    <name type="scientific">Tagetes erecta</name>
    <name type="common">African marigold</name>
    <dbReference type="NCBI Taxonomy" id="13708"/>
    <lineage>
        <taxon>Eukaryota</taxon>
        <taxon>Viridiplantae</taxon>
        <taxon>Streptophyta</taxon>
        <taxon>Embryophyta</taxon>
        <taxon>Tracheophyta</taxon>
        <taxon>Spermatophyta</taxon>
        <taxon>Magnoliopsida</taxon>
        <taxon>eudicotyledons</taxon>
        <taxon>Gunneridae</taxon>
        <taxon>Pentapetalae</taxon>
        <taxon>asterids</taxon>
        <taxon>campanulids</taxon>
        <taxon>Asterales</taxon>
        <taxon>Asteraceae</taxon>
        <taxon>Asteroideae</taxon>
        <taxon>Heliantheae alliance</taxon>
        <taxon>Tageteae</taxon>
        <taxon>Tagetes</taxon>
    </lineage>
</organism>
<protein>
    <submittedName>
        <fullName evidence="2">Uncharacterized protein</fullName>
    </submittedName>
</protein>
<dbReference type="Proteomes" id="UP001229421">
    <property type="component" value="Unassembled WGS sequence"/>
</dbReference>
<feature type="region of interest" description="Disordered" evidence="1">
    <location>
        <begin position="1"/>
        <end position="82"/>
    </location>
</feature>
<dbReference type="AlphaFoldDB" id="A0AAD8K8W9"/>
<evidence type="ECO:0000256" key="1">
    <source>
        <dbReference type="SAM" id="MobiDB-lite"/>
    </source>
</evidence>